<evidence type="ECO:0000313" key="2">
    <source>
        <dbReference type="Proteomes" id="UP000183180"/>
    </source>
</evidence>
<name>A0A1H2EBM9_9ACTN</name>
<proteinExistence type="predicted"/>
<protein>
    <submittedName>
        <fullName evidence="1">Uncharacterized protein</fullName>
    </submittedName>
</protein>
<dbReference type="RefSeq" id="WP_074848374.1">
    <property type="nucleotide sequence ID" value="NC_005307.1"/>
</dbReference>
<dbReference type="AlphaFoldDB" id="A0A1H2EBM9"/>
<dbReference type="STRING" id="158898.SAMN04488548_13045"/>
<dbReference type="EMBL" id="FNLM01000030">
    <property type="protein sequence ID" value="SDT92424.1"/>
    <property type="molecule type" value="Genomic_DNA"/>
</dbReference>
<organism evidence="1 2">
    <name type="scientific">Gordonia westfalica</name>
    <dbReference type="NCBI Taxonomy" id="158898"/>
    <lineage>
        <taxon>Bacteria</taxon>
        <taxon>Bacillati</taxon>
        <taxon>Actinomycetota</taxon>
        <taxon>Actinomycetes</taxon>
        <taxon>Mycobacteriales</taxon>
        <taxon>Gordoniaceae</taxon>
        <taxon>Gordonia</taxon>
    </lineage>
</organism>
<gene>
    <name evidence="1" type="ORF">SAMN04488548_13045</name>
</gene>
<dbReference type="OrthoDB" id="4379173at2"/>
<dbReference type="Proteomes" id="UP000183180">
    <property type="component" value="Unassembled WGS sequence"/>
</dbReference>
<evidence type="ECO:0000313" key="1">
    <source>
        <dbReference type="EMBL" id="SDT92424.1"/>
    </source>
</evidence>
<reference evidence="1 2" key="1">
    <citation type="submission" date="2016-10" db="EMBL/GenBank/DDBJ databases">
        <authorList>
            <person name="de Groot N.N."/>
        </authorList>
    </citation>
    <scope>NUCLEOTIDE SEQUENCE [LARGE SCALE GENOMIC DNA]</scope>
    <source>
        <strain evidence="1 2">DSM 44215</strain>
    </source>
</reference>
<sequence length="105" mass="12075">MTESMPAPVLNDGGDWWMLIEVGYTDNPDPVLNYCKVLQWERTVDTHGEPMMAAWLAGSPPVRSDLDVAPGRTGVRYIHRGQFVRLTRDDIDRLIQTNKWHTFTF</sequence>
<accession>A0A1H2EBM9</accession>